<evidence type="ECO:0000313" key="1">
    <source>
        <dbReference type="EMBL" id="PAD84863.1"/>
    </source>
</evidence>
<dbReference type="AlphaFoldDB" id="A0AA91Z2F8"/>
<reference evidence="1 2" key="1">
    <citation type="submission" date="2017-07" db="EMBL/GenBank/DDBJ databases">
        <title>Isolation and whole genome analysis of endospore-forming bacteria from heroin.</title>
        <authorList>
            <person name="Kalinowski J."/>
            <person name="Ahrens B."/>
            <person name="Al-Dilaimi A."/>
            <person name="Winkler A."/>
            <person name="Wibberg D."/>
            <person name="Schleenbecker U."/>
            <person name="Ruckert C."/>
            <person name="Wolfel R."/>
            <person name="Grass G."/>
        </authorList>
    </citation>
    <scope>NUCLEOTIDE SEQUENCE [LARGE SCALE GENOMIC DNA]</scope>
    <source>
        <strain evidence="1 2">7521-2</strain>
    </source>
</reference>
<dbReference type="Proteomes" id="UP000216961">
    <property type="component" value="Unassembled WGS sequence"/>
</dbReference>
<proteinExistence type="predicted"/>
<evidence type="ECO:0000313" key="2">
    <source>
        <dbReference type="Proteomes" id="UP000216961"/>
    </source>
</evidence>
<comment type="caution">
    <text evidence="1">The sequence shown here is derived from an EMBL/GenBank/DDBJ whole genome shotgun (WGS) entry which is preliminary data.</text>
</comment>
<name>A0AA91Z2F8_NIACI</name>
<protein>
    <submittedName>
        <fullName evidence="1">Uncharacterized protein</fullName>
    </submittedName>
</protein>
<gene>
    <name evidence="1" type="ORF">CHH57_02200</name>
</gene>
<accession>A0AA91Z2F8</accession>
<organism evidence="1 2">
    <name type="scientific">Niallia circulans</name>
    <name type="common">Bacillus circulans</name>
    <dbReference type="NCBI Taxonomy" id="1397"/>
    <lineage>
        <taxon>Bacteria</taxon>
        <taxon>Bacillati</taxon>
        <taxon>Bacillota</taxon>
        <taxon>Bacilli</taxon>
        <taxon>Bacillales</taxon>
        <taxon>Bacillaceae</taxon>
        <taxon>Niallia</taxon>
    </lineage>
</organism>
<dbReference type="RefSeq" id="WP_095328692.1">
    <property type="nucleotide sequence ID" value="NZ_NPBQ01000016.1"/>
</dbReference>
<sequence>MLIISNGTNLYILEMFNRKQLKLEEERKKLYKALDNNTEELMGLAKAWKFAESLLMASKK</sequence>
<dbReference type="EMBL" id="NPBQ01000016">
    <property type="protein sequence ID" value="PAD84863.1"/>
    <property type="molecule type" value="Genomic_DNA"/>
</dbReference>